<feature type="region of interest" description="Disordered" evidence="1">
    <location>
        <begin position="1307"/>
        <end position="1334"/>
    </location>
</feature>
<dbReference type="VEuPathDB" id="TriTrypDB:LdBPK_071010.1"/>
<feature type="compositionally biased region" description="Low complexity" evidence="1">
    <location>
        <begin position="846"/>
        <end position="867"/>
    </location>
</feature>
<accession>A0A6J8F3N0</accession>
<evidence type="ECO:0000313" key="2">
    <source>
        <dbReference type="EMBL" id="CAC5427613.1"/>
    </source>
</evidence>
<feature type="region of interest" description="Disordered" evidence="1">
    <location>
        <begin position="1229"/>
        <end position="1275"/>
    </location>
</feature>
<feature type="compositionally biased region" description="Pro residues" evidence="1">
    <location>
        <begin position="1238"/>
        <end position="1252"/>
    </location>
</feature>
<feature type="compositionally biased region" description="Polar residues" evidence="1">
    <location>
        <begin position="940"/>
        <end position="949"/>
    </location>
</feature>
<feature type="region of interest" description="Disordered" evidence="1">
    <location>
        <begin position="740"/>
        <end position="809"/>
    </location>
</feature>
<feature type="compositionally biased region" description="Low complexity" evidence="1">
    <location>
        <begin position="779"/>
        <end position="788"/>
    </location>
</feature>
<feature type="compositionally biased region" description="Pro residues" evidence="1">
    <location>
        <begin position="695"/>
        <end position="708"/>
    </location>
</feature>
<feature type="compositionally biased region" description="Low complexity" evidence="1">
    <location>
        <begin position="1307"/>
        <end position="1316"/>
    </location>
</feature>
<feature type="compositionally biased region" description="Low complexity" evidence="1">
    <location>
        <begin position="622"/>
        <end position="658"/>
    </location>
</feature>
<feature type="region of interest" description="Disordered" evidence="1">
    <location>
        <begin position="846"/>
        <end position="870"/>
    </location>
</feature>
<feature type="compositionally biased region" description="Polar residues" evidence="1">
    <location>
        <begin position="767"/>
        <end position="778"/>
    </location>
</feature>
<evidence type="ECO:0000313" key="3">
    <source>
        <dbReference type="Proteomes" id="UP000601710"/>
    </source>
</evidence>
<feature type="region of interest" description="Disordered" evidence="1">
    <location>
        <begin position="1386"/>
        <end position="1419"/>
    </location>
</feature>
<feature type="region of interest" description="Disordered" evidence="1">
    <location>
        <begin position="558"/>
        <end position="658"/>
    </location>
</feature>
<feature type="region of interest" description="Disordered" evidence="1">
    <location>
        <begin position="1123"/>
        <end position="1179"/>
    </location>
</feature>
<feature type="compositionally biased region" description="Pro residues" evidence="1">
    <location>
        <begin position="1140"/>
        <end position="1152"/>
    </location>
</feature>
<feature type="region of interest" description="Disordered" evidence="1">
    <location>
        <begin position="418"/>
        <end position="520"/>
    </location>
</feature>
<dbReference type="VEuPathDB" id="TriTrypDB:LDHU3_07.1180"/>
<feature type="compositionally biased region" description="Low complexity" evidence="1">
    <location>
        <begin position="467"/>
        <end position="493"/>
    </location>
</feature>
<organism evidence="2 3">
    <name type="scientific">Leishmania donovani</name>
    <dbReference type="NCBI Taxonomy" id="5661"/>
    <lineage>
        <taxon>Eukaryota</taxon>
        <taxon>Discoba</taxon>
        <taxon>Euglenozoa</taxon>
        <taxon>Kinetoplastea</taxon>
        <taxon>Metakinetoplastina</taxon>
        <taxon>Trypanosomatida</taxon>
        <taxon>Trypanosomatidae</taxon>
        <taxon>Leishmaniinae</taxon>
        <taxon>Leishmania</taxon>
    </lineage>
</organism>
<name>A0A6J8F3N0_LEIDO</name>
<dbReference type="VEuPathDB" id="TriTrypDB:LdCL_070014800"/>
<feature type="compositionally biased region" description="Polar residues" evidence="1">
    <location>
        <begin position="558"/>
        <end position="571"/>
    </location>
</feature>
<feature type="compositionally biased region" description="Pro residues" evidence="1">
    <location>
        <begin position="579"/>
        <end position="594"/>
    </location>
</feature>
<feature type="region of interest" description="Disordered" evidence="1">
    <location>
        <begin position="887"/>
        <end position="960"/>
    </location>
</feature>
<evidence type="ECO:0000256" key="1">
    <source>
        <dbReference type="SAM" id="MobiDB-lite"/>
    </source>
</evidence>
<feature type="region of interest" description="Disordered" evidence="1">
    <location>
        <begin position="118"/>
        <end position="150"/>
    </location>
</feature>
<feature type="compositionally biased region" description="Basic residues" evidence="1">
    <location>
        <begin position="1317"/>
        <end position="1327"/>
    </location>
</feature>
<protein>
    <submittedName>
        <fullName evidence="2">Hypothetical_protein_conserved</fullName>
    </submittedName>
</protein>
<gene>
    <name evidence="2" type="ORF">LDHU3_07.1180</name>
</gene>
<feature type="region of interest" description="Disordered" evidence="1">
    <location>
        <begin position="324"/>
        <end position="376"/>
    </location>
</feature>
<feature type="region of interest" description="Disordered" evidence="1">
    <location>
        <begin position="689"/>
        <end position="714"/>
    </location>
</feature>
<reference evidence="2" key="1">
    <citation type="submission" date="2020-06" db="EMBL/GenBank/DDBJ databases">
        <authorList>
            <person name="Camacho E."/>
            <person name="Gonzalez-de la Fuente S."/>
            <person name="Rastrojo A."/>
            <person name="Peiro-Pastor R."/>
            <person name="Solana JC."/>
            <person name="Tabera L."/>
            <person name="Gamarro F."/>
            <person name="Carrasco-Ramiro F."/>
            <person name="Requena JM."/>
            <person name="Aguado B."/>
        </authorList>
    </citation>
    <scope>NUCLEOTIDE SEQUENCE</scope>
</reference>
<proteinExistence type="predicted"/>
<dbReference type="EMBL" id="LR812627">
    <property type="protein sequence ID" value="CAC5427613.1"/>
    <property type="molecule type" value="Genomic_DNA"/>
</dbReference>
<sequence>MYTISSDAVDESTTAFEWRVWGSDSSASTPVVPLGGVRDASLRSTTAATMPVASFWGDSRDDRGAAAAAASTTSPLTSSTLWSSVTVANNMRGTSNAAYKGTRAPSAATTPAGLVALSSEGKRIPSQKSSAVPADLSSHSERPNGDIGGGTSVGTFKYTAASLAVEPPHSTMPTTFRDSDDGDDEAFDIIKESIKRQLVSIEEDELVSETAQDNLAAALRQTLQPQPQPQPQPQQHRFLTVQLRGGAASEAAGARRSGDDDRIIHITSAATPPAPRSAAAARQGEIKTIRCSSSPVSVVEQLAAISIGQSSVSKVSVPLTSASGGDAKGFRSKPPSSLPQSPQAPAQKAAQLTSQQSSEQPLPQHHEPQQQRAPATVHPLNAAASRATLFEQQRQPSANGVGGTACGASPRAEASIHAGGLRIPLPTPGARSMGGRSGSGEIAAVQISTEAASRTPFHMDPSRDIGSGAATATATARSSATSTTASSSSTSTTLQSGRFSSERSSSSKEEPASSGHHYQQYPRQLLSGSSVTQLRHGRHPHQHEIPALQLEGLQEPYPTNSQQECLQHKGTQQQQQEQPPAPPPLTPPPPPPLPQQQRVQASSMMSFQGGPRLPNLPPHLQPQPLTQAQQQSHLQHPLPQTQSQQSQQQQLGVSASSPSAAMMSGKIYAATPHGRLILLTPDGVQAPQVQLPQHSLPPPPPPPPPPPSTATSSALTGNYVTASNYSALFCRNNPLHSMRYPGSQPESAGRLAGEAVRPKDEKGTAATPFSSSERSGTQASNTTASSAASEKDVPTSLNAGQSRDDAAVNHAETRASVAPAVATAGSASAEAPPLPAARSAAATGASSATVSGSGGAAAPAGRGSQPPTASVAPLLVRNSHGASAGELAQRLGSHPSSSSSSSSANGCGRPLQLPTFPTREDISITSSAGGADHPNLNAAPVSTSSSNGAAMSPLSRVQPKLVDSDRNIGLSATNTLTLPPSSVKADGSSAQIAVPANGSGTAATGSQGGAVAAELIGPSNNALGNSSTFAHLPTGLKPHDSGLGADATVASNSGYAAHFTQSASQPALSAPASSASYSPLTALGSANGSGAAKCISTQALFRQEPAGNSRLASRADLFAQAAKPAWPDTVSSPSKQGPAGAPPLPQRQPPQLQPSQQHQQLYMQGLSPPPSTLHSPLGGRLHAAADDSVVVTIPVTGGDGTITAAVIAVPSPFSYTEAGVQQYCLGALQQQHPQQQRPRPPPQRHPLPPPPQQQHFHHQGAPAKDQSTASCAGEEAEWRRKQDLITLQLEQHRQRLENELRQVQLQQAQQQQQLQHAQHHHSHHHQHQQQQQLRYQQSLLPAQTTMVTIDGCLYRMVSASSAEAYVNRGQPCRDVHFVDRDALASDGSAGADGRTEAASLQPSNHPGVCMPVSPQAQLSPQQQQQPMIITAAGDRSALGEATSAAAASLAKSSTPGTNVMLMMPTPSASHKAQYGY</sequence>
<dbReference type="Proteomes" id="UP000601710">
    <property type="component" value="Chromosome 7"/>
</dbReference>
<feature type="compositionally biased region" description="Low complexity" evidence="1">
    <location>
        <begin position="332"/>
        <end position="352"/>
    </location>
</feature>